<evidence type="ECO:0000313" key="3">
    <source>
        <dbReference type="EMBL" id="SHJ93266.1"/>
    </source>
</evidence>
<dbReference type="Proteomes" id="UP000189935">
    <property type="component" value="Chromosome I"/>
</dbReference>
<dbReference type="Gene3D" id="3.40.50.880">
    <property type="match status" value="1"/>
</dbReference>
<proteinExistence type="inferred from homology"/>
<dbReference type="PROSITE" id="PS51276">
    <property type="entry name" value="PEPTIDASE_C56_PFPI"/>
    <property type="match status" value="1"/>
</dbReference>
<name>A0A1M6NCE6_9BRAD</name>
<keyword evidence="3" id="KW-0378">Hydrolase</keyword>
<dbReference type="InterPro" id="IPR002818">
    <property type="entry name" value="DJ-1/PfpI"/>
</dbReference>
<evidence type="ECO:0000256" key="1">
    <source>
        <dbReference type="ARBA" id="ARBA00008542"/>
    </source>
</evidence>
<accession>A0A1M6NCE6</accession>
<dbReference type="EMBL" id="LT670844">
    <property type="protein sequence ID" value="SHJ93266.1"/>
    <property type="molecule type" value="Genomic_DNA"/>
</dbReference>
<feature type="domain" description="DJ-1/PfpI" evidence="2">
    <location>
        <begin position="54"/>
        <end position="235"/>
    </location>
</feature>
<sequence>MTQTISPLRALLNVEASASLPRLSNAQMLDAPENSAIRDIWVLPPDKPKLHAGRKIAVVATDGVEEIELTTVLHYFRSRGAQVDLVAPKKPSYPGFHGIQFPDVRETHIMTITFIATGGWIKIDRLLEDASAKDYDVVIVPGGVWNPDALRNDAKAIGFVQAAAAAGKIVAAICHGPWVLSDAGLTRGKRATGWWSIKPDLENAGATFIDEPAVTDGKIVTERAPIDLAAFVHAIDNVLVAA</sequence>
<dbReference type="GO" id="GO:0008233">
    <property type="term" value="F:peptidase activity"/>
    <property type="evidence" value="ECO:0007669"/>
    <property type="project" value="UniProtKB-KW"/>
</dbReference>
<protein>
    <submittedName>
        <fullName evidence="3">Protease I</fullName>
    </submittedName>
</protein>
<dbReference type="InterPro" id="IPR029062">
    <property type="entry name" value="Class_I_gatase-like"/>
</dbReference>
<dbReference type="OrthoDB" id="9792284at2"/>
<comment type="similarity">
    <text evidence="1">Belongs to the peptidase C56 family.</text>
</comment>
<evidence type="ECO:0000259" key="2">
    <source>
        <dbReference type="Pfam" id="PF01965"/>
    </source>
</evidence>
<dbReference type="GO" id="GO:0006508">
    <property type="term" value="P:proteolysis"/>
    <property type="evidence" value="ECO:0007669"/>
    <property type="project" value="UniProtKB-KW"/>
</dbReference>
<dbReference type="AlphaFoldDB" id="A0A1M6NCE6"/>
<evidence type="ECO:0000313" key="4">
    <source>
        <dbReference type="Proteomes" id="UP000189935"/>
    </source>
</evidence>
<reference evidence="3 4" key="1">
    <citation type="submission" date="2016-11" db="EMBL/GenBank/DDBJ databases">
        <authorList>
            <person name="Jaros S."/>
            <person name="Januszkiewicz K."/>
            <person name="Wedrychowicz H."/>
        </authorList>
    </citation>
    <scope>NUCLEOTIDE SEQUENCE [LARGE SCALE GENOMIC DNA]</scope>
    <source>
        <strain evidence="3 4">GAS499</strain>
    </source>
</reference>
<dbReference type="PANTHER" id="PTHR42733:SF12">
    <property type="entry name" value="PROTEINASE"/>
    <property type="match status" value="1"/>
</dbReference>
<dbReference type="InterPro" id="IPR006286">
    <property type="entry name" value="C56_PfpI-like"/>
</dbReference>
<dbReference type="Pfam" id="PF01965">
    <property type="entry name" value="DJ-1_PfpI"/>
    <property type="match status" value="1"/>
</dbReference>
<organism evidence="3 4">
    <name type="scientific">Bradyrhizobium lablabi</name>
    <dbReference type="NCBI Taxonomy" id="722472"/>
    <lineage>
        <taxon>Bacteria</taxon>
        <taxon>Pseudomonadati</taxon>
        <taxon>Pseudomonadota</taxon>
        <taxon>Alphaproteobacteria</taxon>
        <taxon>Hyphomicrobiales</taxon>
        <taxon>Nitrobacteraceae</taxon>
        <taxon>Bradyrhizobium</taxon>
    </lineage>
</organism>
<gene>
    <name evidence="3" type="ORF">SAMN05444159_1945</name>
</gene>
<dbReference type="PANTHER" id="PTHR42733">
    <property type="entry name" value="DJ-1 PROTEIN"/>
    <property type="match status" value="1"/>
</dbReference>
<dbReference type="RefSeq" id="WP_079537961.1">
    <property type="nucleotide sequence ID" value="NZ_LT670844.1"/>
</dbReference>
<dbReference type="SUPFAM" id="SSF52317">
    <property type="entry name" value="Class I glutamine amidotransferase-like"/>
    <property type="match status" value="1"/>
</dbReference>
<keyword evidence="3" id="KW-0645">Protease</keyword>